<accession>A0A0K2U654</accession>
<dbReference type="EMBL" id="HACA01016031">
    <property type="protein sequence ID" value="CDW33392.1"/>
    <property type="molecule type" value="Transcribed_RNA"/>
</dbReference>
<name>A0A0K2U654_LEPSM</name>
<sequence length="62" mass="7525">KKNRTITSPKIIIDFKKIINQYNKKKTSSNDICWNYSDVKCQTERNRLICLKVDLCYFKRCY</sequence>
<proteinExistence type="predicted"/>
<organism evidence="1">
    <name type="scientific">Lepeophtheirus salmonis</name>
    <name type="common">Salmon louse</name>
    <name type="synonym">Caligus salmonis</name>
    <dbReference type="NCBI Taxonomy" id="72036"/>
    <lineage>
        <taxon>Eukaryota</taxon>
        <taxon>Metazoa</taxon>
        <taxon>Ecdysozoa</taxon>
        <taxon>Arthropoda</taxon>
        <taxon>Crustacea</taxon>
        <taxon>Multicrustacea</taxon>
        <taxon>Hexanauplia</taxon>
        <taxon>Copepoda</taxon>
        <taxon>Siphonostomatoida</taxon>
        <taxon>Caligidae</taxon>
        <taxon>Lepeophtheirus</taxon>
    </lineage>
</organism>
<dbReference type="AlphaFoldDB" id="A0A0K2U654"/>
<evidence type="ECO:0000313" key="1">
    <source>
        <dbReference type="EMBL" id="CDW33392.1"/>
    </source>
</evidence>
<reference evidence="1" key="1">
    <citation type="submission" date="2014-05" db="EMBL/GenBank/DDBJ databases">
        <authorList>
            <person name="Chronopoulou M."/>
        </authorList>
    </citation>
    <scope>NUCLEOTIDE SEQUENCE</scope>
    <source>
        <tissue evidence="1">Whole organism</tissue>
    </source>
</reference>
<protein>
    <submittedName>
        <fullName evidence="1">Uncharacterized protein</fullName>
    </submittedName>
</protein>
<feature type="non-terminal residue" evidence="1">
    <location>
        <position position="1"/>
    </location>
</feature>